<dbReference type="InterPro" id="IPR010927">
    <property type="entry name" value="T4SS_TraH"/>
</dbReference>
<sequence length="461" mass="51006">MKRSILTLTLATLLSSAPTVVNATDWTQNWYDNAVVTRPSSFQSQQRGFYTLGGFQARIDVTADNLMAISLPYIESGCGGIDAFFGGMSFLDADYIVQKLENIMQAAPYVAFQMALKTLSHQLSDTITDATAIADFLNSIQIDECAIAEGAVQTVVDITDGKGFSTAHDNMLANAYNRELLDKALKRHRQETSEDLNANDKNPDQDISDATAACPALVDDLFANGSFVDNITTLYGYDLFEDIIRGMVGDFFINRVNGVIRPDEVSACTENVDYDIDDVVYGRLLSKTQAGVCVAGTQANIFGIVTANLNDITTALTNGDDIAVTYPQAVNFIEQSPLPVIPTLRAAVIESNEAIMSDMLREPISYGFAYRIYKNLNSHLTVALYDALQNMENISEDGCDMSIYEPVIYQAAKIQNQLLLHSKALDDGYRLKLEEFRNMLDIVEILRRRDDVEMRKARTKL</sequence>
<reference evidence="2 3" key="1">
    <citation type="submission" date="2016-09" db="EMBL/GenBank/DDBJ databases">
        <title>Draft Genome Sequence of four Alteromonas macleodii strains isolated from copper coupons and grown long-term at elevated copper levels.</title>
        <authorList>
            <person name="Cusick K."/>
            <person name="Dale J."/>
            <person name="Little B."/>
            <person name="Biffinger J."/>
        </authorList>
    </citation>
    <scope>NUCLEOTIDE SEQUENCE [LARGE SCALE GENOMIC DNA]</scope>
    <source>
        <strain evidence="2 3">KCP01</strain>
    </source>
</reference>
<dbReference type="AlphaFoldDB" id="A0AB36FL58"/>
<evidence type="ECO:0000256" key="1">
    <source>
        <dbReference type="SAM" id="SignalP"/>
    </source>
</evidence>
<comment type="caution">
    <text evidence="2">The sequence shown here is derived from an EMBL/GenBank/DDBJ whole genome shotgun (WGS) entry which is preliminary data.</text>
</comment>
<dbReference type="EMBL" id="MIPY01000058">
    <property type="protein sequence ID" value="OES24856.1"/>
    <property type="molecule type" value="Genomic_DNA"/>
</dbReference>
<dbReference type="RefSeq" id="WP_069945361.1">
    <property type="nucleotide sequence ID" value="NZ_MIPW01000063.1"/>
</dbReference>
<proteinExistence type="predicted"/>
<evidence type="ECO:0000313" key="2">
    <source>
        <dbReference type="EMBL" id="OES24856.1"/>
    </source>
</evidence>
<keyword evidence="3" id="KW-1185">Reference proteome</keyword>
<organism evidence="2 3">
    <name type="scientific">Alteromonas macleodii</name>
    <name type="common">Pseudoalteromonas macleodii</name>
    <dbReference type="NCBI Taxonomy" id="28108"/>
    <lineage>
        <taxon>Bacteria</taxon>
        <taxon>Pseudomonadati</taxon>
        <taxon>Pseudomonadota</taxon>
        <taxon>Gammaproteobacteria</taxon>
        <taxon>Alteromonadales</taxon>
        <taxon>Alteromonadaceae</taxon>
        <taxon>Alteromonas/Salinimonas group</taxon>
        <taxon>Alteromonas</taxon>
    </lineage>
</organism>
<protein>
    <submittedName>
        <fullName evidence="2">Conjugative relaxosome accessory transposon family protein</fullName>
    </submittedName>
</protein>
<feature type="chain" id="PRO_5044258897" evidence="1">
    <location>
        <begin position="24"/>
        <end position="461"/>
    </location>
</feature>
<accession>A0AB36FL58</accession>
<dbReference type="Pfam" id="PF06122">
    <property type="entry name" value="TraH"/>
    <property type="match status" value="1"/>
</dbReference>
<name>A0AB36FL58_ALTMA</name>
<dbReference type="Proteomes" id="UP000095392">
    <property type="component" value="Unassembled WGS sequence"/>
</dbReference>
<feature type="signal peptide" evidence="1">
    <location>
        <begin position="1"/>
        <end position="23"/>
    </location>
</feature>
<evidence type="ECO:0000313" key="3">
    <source>
        <dbReference type="Proteomes" id="UP000095392"/>
    </source>
</evidence>
<gene>
    <name evidence="2" type="ORF">BFV95_4615</name>
</gene>
<keyword evidence="1" id="KW-0732">Signal</keyword>